<dbReference type="SUPFAM" id="SSF55856">
    <property type="entry name" value="Cytochrome b5-like heme/steroid binding domain"/>
    <property type="match status" value="1"/>
</dbReference>
<dbReference type="PANTHER" id="PTHR11351">
    <property type="entry name" value="ACYL-COA DESATURASE"/>
    <property type="match status" value="1"/>
</dbReference>
<dbReference type="InterPro" id="IPR018506">
    <property type="entry name" value="Cyt_B5_heme-BS"/>
</dbReference>
<dbReference type="AlphaFoldDB" id="A0AAD6HEJ3"/>
<dbReference type="PRINTS" id="PR00075">
    <property type="entry name" value="FACDDSATRASE"/>
</dbReference>
<keyword evidence="17" id="KW-1185">Reference proteome</keyword>
<evidence type="ECO:0000256" key="14">
    <source>
        <dbReference type="RuleBase" id="RU362121"/>
    </source>
</evidence>
<gene>
    <name evidence="16" type="ORF">N7493_009681</name>
</gene>
<keyword evidence="5 14" id="KW-0812">Transmembrane</keyword>
<dbReference type="InterPro" id="IPR015876">
    <property type="entry name" value="Acyl-CoA_DS"/>
</dbReference>
<evidence type="ECO:0000256" key="3">
    <source>
        <dbReference type="ARBA" id="ARBA00022516"/>
    </source>
</evidence>
<comment type="subcellular location">
    <subcellularLocation>
        <location evidence="1">Membrane</location>
        <topology evidence="1">Multi-pass membrane protein</topology>
    </subcellularLocation>
</comment>
<dbReference type="CDD" id="cd03505">
    <property type="entry name" value="Delta9-FADS-like"/>
    <property type="match status" value="1"/>
</dbReference>
<keyword evidence="6 14" id="KW-0479">Metal-binding</keyword>
<evidence type="ECO:0000259" key="15">
    <source>
        <dbReference type="PROSITE" id="PS50255"/>
    </source>
</evidence>
<keyword evidence="11" id="KW-0443">Lipid metabolism</keyword>
<dbReference type="GO" id="GO:0020037">
    <property type="term" value="F:heme binding"/>
    <property type="evidence" value="ECO:0007669"/>
    <property type="project" value="UniProtKB-UniRule"/>
</dbReference>
<dbReference type="GO" id="GO:0004768">
    <property type="term" value="F:stearoyl-CoA 9-desaturase activity"/>
    <property type="evidence" value="ECO:0007669"/>
    <property type="project" value="TreeGrafter"/>
</dbReference>
<keyword evidence="9" id="KW-0560">Oxidoreductase</keyword>
<dbReference type="PROSITE" id="PS00476">
    <property type="entry name" value="FATTY_ACID_DESATUR_1"/>
    <property type="match status" value="1"/>
</dbReference>
<evidence type="ECO:0000256" key="5">
    <source>
        <dbReference type="ARBA" id="ARBA00022692"/>
    </source>
</evidence>
<evidence type="ECO:0000256" key="12">
    <source>
        <dbReference type="ARBA" id="ARBA00023136"/>
    </source>
</evidence>
<keyword evidence="4 14" id="KW-0349">Heme</keyword>
<reference evidence="16" key="1">
    <citation type="journal article" date="2023" name="IMA Fungus">
        <title>Comparative genomic study of the Penicillium genus elucidates a diverse pangenome and 15 lateral gene transfer events.</title>
        <authorList>
            <person name="Petersen C."/>
            <person name="Sorensen T."/>
            <person name="Nielsen M.R."/>
            <person name="Sondergaard T.E."/>
            <person name="Sorensen J.L."/>
            <person name="Fitzpatrick D.A."/>
            <person name="Frisvad J.C."/>
            <person name="Nielsen K.L."/>
        </authorList>
    </citation>
    <scope>NUCLEOTIDE SEQUENCE</scope>
    <source>
        <strain evidence="16">IBT 17514</strain>
    </source>
</reference>
<evidence type="ECO:0000256" key="10">
    <source>
        <dbReference type="ARBA" id="ARBA00023004"/>
    </source>
</evidence>
<dbReference type="Pfam" id="PF00173">
    <property type="entry name" value="Cyt-b5"/>
    <property type="match status" value="1"/>
</dbReference>
<evidence type="ECO:0000256" key="7">
    <source>
        <dbReference type="ARBA" id="ARBA00022832"/>
    </source>
</evidence>
<dbReference type="Gene3D" id="3.10.120.10">
    <property type="entry name" value="Cytochrome b5-like heme/steroid binding domain"/>
    <property type="match status" value="1"/>
</dbReference>
<name>A0AAD6HEJ3_9EURO</name>
<dbReference type="PROSITE" id="PS50255">
    <property type="entry name" value="CYTOCHROME_B5_2"/>
    <property type="match status" value="1"/>
</dbReference>
<evidence type="ECO:0000256" key="13">
    <source>
        <dbReference type="ARBA" id="ARBA00023160"/>
    </source>
</evidence>
<keyword evidence="12 14" id="KW-0472">Membrane</keyword>
<comment type="caution">
    <text evidence="16">The sequence shown here is derived from an EMBL/GenBank/DDBJ whole genome shotgun (WGS) entry which is preliminary data.</text>
</comment>
<dbReference type="InterPro" id="IPR001199">
    <property type="entry name" value="Cyt_B5-like_heme/steroid-bd"/>
</dbReference>
<protein>
    <recommendedName>
        <fullName evidence="15">Cytochrome b5 heme-binding domain-containing protein</fullName>
    </recommendedName>
</protein>
<reference evidence="16" key="2">
    <citation type="submission" date="2023-01" db="EMBL/GenBank/DDBJ databases">
        <authorList>
            <person name="Petersen C."/>
        </authorList>
    </citation>
    <scope>NUCLEOTIDE SEQUENCE</scope>
    <source>
        <strain evidence="16">IBT 17514</strain>
    </source>
</reference>
<dbReference type="GO" id="GO:0005506">
    <property type="term" value="F:iron ion binding"/>
    <property type="evidence" value="ECO:0007669"/>
    <property type="project" value="TreeGrafter"/>
</dbReference>
<evidence type="ECO:0000256" key="1">
    <source>
        <dbReference type="ARBA" id="ARBA00004141"/>
    </source>
</evidence>
<dbReference type="Pfam" id="PF00487">
    <property type="entry name" value="FA_desaturase"/>
    <property type="match status" value="1"/>
</dbReference>
<comment type="similarity">
    <text evidence="2">Belongs to the fatty acid desaturase type 1 family.</text>
</comment>
<sequence>MRQQYGRSYNASVPLKVYLALVGAGAGEGSVRWWAKNHRAHHRHTDTDKDPYSVNKGLAYSHMGWLVNRQNPKRIGQTEITDLRNDTVVMWQHQNYVIIMLCMVLLLPTAVSGIGWNDWKGGFVYVGILRMFFVHQATFCVNSLAHWLGDQPYEDRGSPRDHLITALLALGEGYHNFHHEFPSDYRNAVQWHQYDPTKWLIWTWCQLGLASDLKRFPSDEIQKCQILQQQKHLDQEKEKHDWGRPIAELPAIEWDEYIQAKSQGRLLVVVAGVVHDVTQFIDEHPGGRQLLASGIGKDATEMFYGGVYNHSRVAHIRLEELRFAVIRGGCEVEVRKKVHSDQGL</sequence>
<dbReference type="GO" id="GO:0006636">
    <property type="term" value="P:unsaturated fatty acid biosynthetic process"/>
    <property type="evidence" value="ECO:0007669"/>
    <property type="project" value="TreeGrafter"/>
</dbReference>
<dbReference type="PROSITE" id="PS00191">
    <property type="entry name" value="CYTOCHROME_B5_1"/>
    <property type="match status" value="1"/>
</dbReference>
<keyword evidence="8 14" id="KW-1133">Transmembrane helix</keyword>
<evidence type="ECO:0000256" key="8">
    <source>
        <dbReference type="ARBA" id="ARBA00022989"/>
    </source>
</evidence>
<accession>A0AAD6HEJ3</accession>
<feature type="domain" description="Cytochrome b5 heme-binding" evidence="15">
    <location>
        <begin position="249"/>
        <end position="327"/>
    </location>
</feature>
<evidence type="ECO:0000256" key="6">
    <source>
        <dbReference type="ARBA" id="ARBA00022723"/>
    </source>
</evidence>
<keyword evidence="3" id="KW-0444">Lipid biosynthesis</keyword>
<dbReference type="InterPro" id="IPR036400">
    <property type="entry name" value="Cyt_B5-like_heme/steroid_sf"/>
</dbReference>
<dbReference type="Proteomes" id="UP001215712">
    <property type="component" value="Unassembled WGS sequence"/>
</dbReference>
<evidence type="ECO:0000313" key="17">
    <source>
        <dbReference type="Proteomes" id="UP001215712"/>
    </source>
</evidence>
<organism evidence="16 17">
    <name type="scientific">Penicillium malachiteum</name>
    <dbReference type="NCBI Taxonomy" id="1324776"/>
    <lineage>
        <taxon>Eukaryota</taxon>
        <taxon>Fungi</taxon>
        <taxon>Dikarya</taxon>
        <taxon>Ascomycota</taxon>
        <taxon>Pezizomycotina</taxon>
        <taxon>Eurotiomycetes</taxon>
        <taxon>Eurotiomycetidae</taxon>
        <taxon>Eurotiales</taxon>
        <taxon>Aspergillaceae</taxon>
        <taxon>Penicillium</taxon>
    </lineage>
</organism>
<proteinExistence type="inferred from homology"/>
<keyword evidence="13" id="KW-0275">Fatty acid biosynthesis</keyword>
<dbReference type="InterPro" id="IPR001522">
    <property type="entry name" value="FADS-1_CS"/>
</dbReference>
<evidence type="ECO:0000313" key="16">
    <source>
        <dbReference type="EMBL" id="KAJ5710089.1"/>
    </source>
</evidence>
<dbReference type="EMBL" id="JAQJAN010000017">
    <property type="protein sequence ID" value="KAJ5710089.1"/>
    <property type="molecule type" value="Genomic_DNA"/>
</dbReference>
<dbReference type="PANTHER" id="PTHR11351:SF31">
    <property type="entry name" value="DESATURASE 1, ISOFORM A-RELATED"/>
    <property type="match status" value="1"/>
</dbReference>
<keyword evidence="10 14" id="KW-0408">Iron</keyword>
<evidence type="ECO:0000256" key="9">
    <source>
        <dbReference type="ARBA" id="ARBA00023002"/>
    </source>
</evidence>
<evidence type="ECO:0000256" key="4">
    <source>
        <dbReference type="ARBA" id="ARBA00022617"/>
    </source>
</evidence>
<comment type="similarity">
    <text evidence="14">Belongs to the cytochrome b5 family.</text>
</comment>
<dbReference type="SMART" id="SM01117">
    <property type="entry name" value="Cyt-b5"/>
    <property type="match status" value="1"/>
</dbReference>
<evidence type="ECO:0000256" key="11">
    <source>
        <dbReference type="ARBA" id="ARBA00023098"/>
    </source>
</evidence>
<evidence type="ECO:0000256" key="2">
    <source>
        <dbReference type="ARBA" id="ARBA00009295"/>
    </source>
</evidence>
<keyword evidence="7" id="KW-0276">Fatty acid metabolism</keyword>
<dbReference type="InterPro" id="IPR005804">
    <property type="entry name" value="FA_desaturase_dom"/>
</dbReference>
<feature type="transmembrane region" description="Helical" evidence="14">
    <location>
        <begin position="96"/>
        <end position="116"/>
    </location>
</feature>
<dbReference type="GO" id="GO:0005789">
    <property type="term" value="C:endoplasmic reticulum membrane"/>
    <property type="evidence" value="ECO:0007669"/>
    <property type="project" value="TreeGrafter"/>
</dbReference>